<sequence length="515" mass="58104">MFIPMLALLRLICKIFNFKSIILDQLLVEQVIPNLVGDNVNALLTIISSADEIKHVVFDLNKDGAPGPDGFGVVFFQTYWDIIHEDVVKVVLKFFSSGDPLSPILFCLAEEVLSRGISNLVHEGKIDLIKGSRNSTVPSHCLYADDVMVFCKGKFSSLQALHSFTIYANCSGQVINASKSTIFAGGISQIRLNNIVNLIGFKVGSLPFNYLGIPIFKGRPKARYFYPIADRIKAKLSAWKASFLSIAGRAQLVKSVIQSMLVYSISVYSWPISLLKSIETWSRNFIWSSDINKRKLVTVAWKKICVPYSEGGLGLRSLISLNEAANLKQCLEFFHSEESWALILRDRALRNVGNGKDIKLWEDSWCGEPLIDTLQINNSDLTWLPSKVSDILLNHSWNIPADLDNLFAALKTFVRQVTLSNQNVPDKLIWKHNTSGELSMKDAYEFKRLKAPQKSWAKIIWCMEIPPSKSLLAWRLMQDKILPDDKLMERGCTTTFLLKREKDDDEPSDVIRRPG</sequence>
<protein>
    <recommendedName>
        <fullName evidence="6">Reverse transcriptase domain-containing protein</fullName>
    </recommendedName>
</protein>
<organism evidence="4 5">
    <name type="scientific">Trifolium subterraneum</name>
    <name type="common">Subterranean clover</name>
    <dbReference type="NCBI Taxonomy" id="3900"/>
    <lineage>
        <taxon>Eukaryota</taxon>
        <taxon>Viridiplantae</taxon>
        <taxon>Streptophyta</taxon>
        <taxon>Embryophyta</taxon>
        <taxon>Tracheophyta</taxon>
        <taxon>Spermatophyta</taxon>
        <taxon>Magnoliopsida</taxon>
        <taxon>eudicotyledons</taxon>
        <taxon>Gunneridae</taxon>
        <taxon>Pentapetalae</taxon>
        <taxon>rosids</taxon>
        <taxon>fabids</taxon>
        <taxon>Fabales</taxon>
        <taxon>Fabaceae</taxon>
        <taxon>Papilionoideae</taxon>
        <taxon>50 kb inversion clade</taxon>
        <taxon>NPAAA clade</taxon>
        <taxon>Hologalegina</taxon>
        <taxon>IRL clade</taxon>
        <taxon>Trifolieae</taxon>
        <taxon>Trifolium</taxon>
    </lineage>
</organism>
<keyword evidence="5" id="KW-1185">Reference proteome</keyword>
<keyword evidence="1" id="KW-0732">Signal</keyword>
<dbReference type="EMBL" id="DF974305">
    <property type="protein sequence ID" value="GAU47353.1"/>
    <property type="molecule type" value="Genomic_DNA"/>
</dbReference>
<dbReference type="OrthoDB" id="1935503at2759"/>
<dbReference type="Proteomes" id="UP000242715">
    <property type="component" value="Unassembled WGS sequence"/>
</dbReference>
<dbReference type="InterPro" id="IPR000477">
    <property type="entry name" value="RT_dom"/>
</dbReference>
<name>A0A2Z6NYT6_TRISU</name>
<evidence type="ECO:0000313" key="5">
    <source>
        <dbReference type="Proteomes" id="UP000242715"/>
    </source>
</evidence>
<dbReference type="InterPro" id="IPR026960">
    <property type="entry name" value="RVT-Znf"/>
</dbReference>
<dbReference type="PANTHER" id="PTHR33116">
    <property type="entry name" value="REVERSE TRANSCRIPTASE ZINC-BINDING DOMAIN-CONTAINING PROTEIN-RELATED-RELATED"/>
    <property type="match status" value="1"/>
</dbReference>
<accession>A0A2Z6NYT6</accession>
<gene>
    <name evidence="4" type="ORF">TSUD_190190</name>
</gene>
<feature type="signal peptide" evidence="1">
    <location>
        <begin position="1"/>
        <end position="17"/>
    </location>
</feature>
<feature type="domain" description="Reverse transcriptase" evidence="2">
    <location>
        <begin position="96"/>
        <end position="215"/>
    </location>
</feature>
<evidence type="ECO:0000259" key="3">
    <source>
        <dbReference type="Pfam" id="PF13966"/>
    </source>
</evidence>
<evidence type="ECO:0000259" key="2">
    <source>
        <dbReference type="Pfam" id="PF00078"/>
    </source>
</evidence>
<feature type="chain" id="PRO_5016233056" description="Reverse transcriptase domain-containing protein" evidence="1">
    <location>
        <begin position="18"/>
        <end position="515"/>
    </location>
</feature>
<evidence type="ECO:0000313" key="4">
    <source>
        <dbReference type="EMBL" id="GAU47353.1"/>
    </source>
</evidence>
<dbReference type="PANTHER" id="PTHR33116:SF80">
    <property type="entry name" value="REVERSE TRANSCRIPTASE ZINC-BINDING DOMAIN-CONTAINING PROTEIN"/>
    <property type="match status" value="1"/>
</dbReference>
<feature type="domain" description="Reverse transcriptase zinc-binding" evidence="3">
    <location>
        <begin position="439"/>
        <end position="493"/>
    </location>
</feature>
<dbReference type="AlphaFoldDB" id="A0A2Z6NYT6"/>
<dbReference type="Pfam" id="PF00078">
    <property type="entry name" value="RVT_1"/>
    <property type="match status" value="1"/>
</dbReference>
<evidence type="ECO:0000256" key="1">
    <source>
        <dbReference type="SAM" id="SignalP"/>
    </source>
</evidence>
<proteinExistence type="predicted"/>
<evidence type="ECO:0008006" key="6">
    <source>
        <dbReference type="Google" id="ProtNLM"/>
    </source>
</evidence>
<reference evidence="5" key="1">
    <citation type="journal article" date="2017" name="Front. Plant Sci.">
        <title>Climate Clever Clovers: New Paradigm to Reduce the Environmental Footprint of Ruminants by Breeding Low Methanogenic Forages Utilizing Haplotype Variation.</title>
        <authorList>
            <person name="Kaur P."/>
            <person name="Appels R."/>
            <person name="Bayer P.E."/>
            <person name="Keeble-Gagnere G."/>
            <person name="Wang J."/>
            <person name="Hirakawa H."/>
            <person name="Shirasawa K."/>
            <person name="Vercoe P."/>
            <person name="Stefanova K."/>
            <person name="Durmic Z."/>
            <person name="Nichols P."/>
            <person name="Revell C."/>
            <person name="Isobe S.N."/>
            <person name="Edwards D."/>
            <person name="Erskine W."/>
        </authorList>
    </citation>
    <scope>NUCLEOTIDE SEQUENCE [LARGE SCALE GENOMIC DNA]</scope>
    <source>
        <strain evidence="5">cv. Daliak</strain>
    </source>
</reference>
<dbReference type="Pfam" id="PF13966">
    <property type="entry name" value="zf-RVT"/>
    <property type="match status" value="1"/>
</dbReference>